<dbReference type="Ensembl" id="ENSCCRT00015045865.1">
    <property type="protein sequence ID" value="ENSCCRP00015044365.1"/>
    <property type="gene ID" value="ENSCCRG00015018396.1"/>
</dbReference>
<dbReference type="AlphaFoldDB" id="A0A8C1UZR8"/>
<keyword evidence="1" id="KW-1133">Transmembrane helix</keyword>
<protein>
    <submittedName>
        <fullName evidence="2">Uncharacterized protein</fullName>
    </submittedName>
</protein>
<organism evidence="2 3">
    <name type="scientific">Cyprinus carpio</name>
    <name type="common">Common carp</name>
    <dbReference type="NCBI Taxonomy" id="7962"/>
    <lineage>
        <taxon>Eukaryota</taxon>
        <taxon>Metazoa</taxon>
        <taxon>Chordata</taxon>
        <taxon>Craniata</taxon>
        <taxon>Vertebrata</taxon>
        <taxon>Euteleostomi</taxon>
        <taxon>Actinopterygii</taxon>
        <taxon>Neopterygii</taxon>
        <taxon>Teleostei</taxon>
        <taxon>Ostariophysi</taxon>
        <taxon>Cypriniformes</taxon>
        <taxon>Cyprinidae</taxon>
        <taxon>Cyprininae</taxon>
        <taxon>Cyprinus</taxon>
    </lineage>
</organism>
<name>A0A8C1UZR8_CYPCA</name>
<evidence type="ECO:0000313" key="3">
    <source>
        <dbReference type="Proteomes" id="UP000694700"/>
    </source>
</evidence>
<keyword evidence="1" id="KW-0812">Transmembrane</keyword>
<feature type="transmembrane region" description="Helical" evidence="1">
    <location>
        <begin position="20"/>
        <end position="41"/>
    </location>
</feature>
<evidence type="ECO:0000313" key="2">
    <source>
        <dbReference type="Ensembl" id="ENSCCRP00015044365.1"/>
    </source>
</evidence>
<reference evidence="2" key="1">
    <citation type="submission" date="2025-08" db="UniProtKB">
        <authorList>
            <consortium name="Ensembl"/>
        </authorList>
    </citation>
    <scope>IDENTIFICATION</scope>
</reference>
<evidence type="ECO:0000256" key="1">
    <source>
        <dbReference type="SAM" id="Phobius"/>
    </source>
</evidence>
<dbReference type="Proteomes" id="UP000694700">
    <property type="component" value="Unplaced"/>
</dbReference>
<accession>A0A8C1UZR8</accession>
<proteinExistence type="predicted"/>
<sequence length="63" mass="7559">MNVNVRSMYLMIKAFLPKVILSFSCLGLSTLCYFILFIQLYNKYAVLMHFKMWFIPVRVKLNF</sequence>
<keyword evidence="1" id="KW-0472">Membrane</keyword>